<name>A0A6J4RI32_9ACTN</name>
<feature type="compositionally biased region" description="Basic residues" evidence="1">
    <location>
        <begin position="1"/>
        <end position="25"/>
    </location>
</feature>
<dbReference type="EMBL" id="CADCVL010000084">
    <property type="protein sequence ID" value="CAA9468242.1"/>
    <property type="molecule type" value="Genomic_DNA"/>
</dbReference>
<accession>A0A6J4RI32</accession>
<sequence length="39" mass="4408">RSARARGGLRRADVRRRRPAPRRRSGALPRPVHRAGPVL</sequence>
<gene>
    <name evidence="2" type="ORF">AVDCRST_MAG65-513</name>
</gene>
<protein>
    <submittedName>
        <fullName evidence="2">Uncharacterized protein</fullName>
    </submittedName>
</protein>
<evidence type="ECO:0000256" key="1">
    <source>
        <dbReference type="SAM" id="MobiDB-lite"/>
    </source>
</evidence>
<feature type="non-terminal residue" evidence="2">
    <location>
        <position position="1"/>
    </location>
</feature>
<proteinExistence type="predicted"/>
<reference evidence="2" key="1">
    <citation type="submission" date="2020-02" db="EMBL/GenBank/DDBJ databases">
        <authorList>
            <person name="Meier V. D."/>
        </authorList>
    </citation>
    <scope>NUCLEOTIDE SEQUENCE</scope>
    <source>
        <strain evidence="2">AVDCRST_MAG65</strain>
    </source>
</reference>
<dbReference type="AlphaFoldDB" id="A0A6J4RI32"/>
<evidence type="ECO:0000313" key="2">
    <source>
        <dbReference type="EMBL" id="CAA9468242.1"/>
    </source>
</evidence>
<feature type="non-terminal residue" evidence="2">
    <location>
        <position position="39"/>
    </location>
</feature>
<organism evidence="2">
    <name type="scientific">uncultured Solirubrobacteraceae bacterium</name>
    <dbReference type="NCBI Taxonomy" id="1162706"/>
    <lineage>
        <taxon>Bacteria</taxon>
        <taxon>Bacillati</taxon>
        <taxon>Actinomycetota</taxon>
        <taxon>Thermoleophilia</taxon>
        <taxon>Solirubrobacterales</taxon>
        <taxon>Solirubrobacteraceae</taxon>
        <taxon>environmental samples</taxon>
    </lineage>
</organism>
<feature type="region of interest" description="Disordered" evidence="1">
    <location>
        <begin position="1"/>
        <end position="39"/>
    </location>
</feature>